<accession>A0A6G1I0X5</accession>
<name>A0A6G1I0X5_9PEZI</name>
<dbReference type="OrthoDB" id="10250282at2759"/>
<keyword evidence="3" id="KW-1003">Cell membrane</keyword>
<evidence type="ECO:0000313" key="9">
    <source>
        <dbReference type="EMBL" id="KAF2401963.1"/>
    </source>
</evidence>
<feature type="transmembrane region" description="Helical" evidence="8">
    <location>
        <begin position="179"/>
        <end position="198"/>
    </location>
</feature>
<proteinExistence type="predicted"/>
<evidence type="ECO:0008006" key="11">
    <source>
        <dbReference type="Google" id="ProtNLM"/>
    </source>
</evidence>
<protein>
    <recommendedName>
        <fullName evidence="11">MFS general substrate transporter</fullName>
    </recommendedName>
</protein>
<dbReference type="EMBL" id="ML996692">
    <property type="protein sequence ID" value="KAF2401963.1"/>
    <property type="molecule type" value="Genomic_DNA"/>
</dbReference>
<keyword evidence="10" id="KW-1185">Reference proteome</keyword>
<evidence type="ECO:0000256" key="6">
    <source>
        <dbReference type="ARBA" id="ARBA00023136"/>
    </source>
</evidence>
<evidence type="ECO:0000256" key="2">
    <source>
        <dbReference type="ARBA" id="ARBA00022448"/>
    </source>
</evidence>
<organism evidence="9 10">
    <name type="scientific">Trichodelitschia bisporula</name>
    <dbReference type="NCBI Taxonomy" id="703511"/>
    <lineage>
        <taxon>Eukaryota</taxon>
        <taxon>Fungi</taxon>
        <taxon>Dikarya</taxon>
        <taxon>Ascomycota</taxon>
        <taxon>Pezizomycotina</taxon>
        <taxon>Dothideomycetes</taxon>
        <taxon>Dothideomycetes incertae sedis</taxon>
        <taxon>Phaeotrichales</taxon>
        <taxon>Phaeotrichaceae</taxon>
        <taxon>Trichodelitschia</taxon>
    </lineage>
</organism>
<feature type="transmembrane region" description="Helical" evidence="8">
    <location>
        <begin position="233"/>
        <end position="264"/>
    </location>
</feature>
<dbReference type="Proteomes" id="UP000799640">
    <property type="component" value="Unassembled WGS sequence"/>
</dbReference>
<feature type="transmembrane region" description="Helical" evidence="8">
    <location>
        <begin position="617"/>
        <end position="637"/>
    </location>
</feature>
<evidence type="ECO:0000313" key="10">
    <source>
        <dbReference type="Proteomes" id="UP000799640"/>
    </source>
</evidence>
<dbReference type="AlphaFoldDB" id="A0A6G1I0X5"/>
<dbReference type="GO" id="GO:0022857">
    <property type="term" value="F:transmembrane transporter activity"/>
    <property type="evidence" value="ECO:0007669"/>
    <property type="project" value="TreeGrafter"/>
</dbReference>
<feature type="transmembrane region" description="Helical" evidence="8">
    <location>
        <begin position="292"/>
        <end position="317"/>
    </location>
</feature>
<feature type="transmembrane region" description="Helical" evidence="8">
    <location>
        <begin position="440"/>
        <end position="459"/>
    </location>
</feature>
<evidence type="ECO:0000256" key="4">
    <source>
        <dbReference type="ARBA" id="ARBA00022692"/>
    </source>
</evidence>
<gene>
    <name evidence="9" type="ORF">EJ06DRAFT_474349</name>
</gene>
<evidence type="ECO:0000256" key="8">
    <source>
        <dbReference type="SAM" id="Phobius"/>
    </source>
</evidence>
<keyword evidence="5 8" id="KW-1133">Transmembrane helix</keyword>
<comment type="subcellular location">
    <subcellularLocation>
        <location evidence="1">Cell membrane</location>
        <topology evidence="1">Multi-pass membrane protein</topology>
    </subcellularLocation>
</comment>
<keyword evidence="4 8" id="KW-0812">Transmembrane</keyword>
<keyword evidence="6 8" id="KW-0472">Membrane</keyword>
<feature type="transmembrane region" description="Helical" evidence="8">
    <location>
        <begin position="405"/>
        <end position="428"/>
    </location>
</feature>
<dbReference type="Gene3D" id="1.20.1250.20">
    <property type="entry name" value="MFS general substrate transporter like domains"/>
    <property type="match status" value="1"/>
</dbReference>
<evidence type="ECO:0000256" key="5">
    <source>
        <dbReference type="ARBA" id="ARBA00022989"/>
    </source>
</evidence>
<feature type="transmembrane region" description="Helical" evidence="8">
    <location>
        <begin position="578"/>
        <end position="597"/>
    </location>
</feature>
<feature type="transmembrane region" description="Helical" evidence="8">
    <location>
        <begin position="137"/>
        <end position="159"/>
    </location>
</feature>
<dbReference type="InterPro" id="IPR036259">
    <property type="entry name" value="MFS_trans_sf"/>
</dbReference>
<evidence type="ECO:0000256" key="3">
    <source>
        <dbReference type="ARBA" id="ARBA00022475"/>
    </source>
</evidence>
<dbReference type="PANTHER" id="PTHR23502:SF186">
    <property type="entry name" value="MAJOR FACILITATOR SUPERFAMILY (MFS) PROFILE DOMAIN-CONTAINING PROTEIN"/>
    <property type="match status" value="1"/>
</dbReference>
<feature type="transmembrane region" description="Helical" evidence="8">
    <location>
        <begin position="489"/>
        <end position="509"/>
    </location>
</feature>
<feature type="transmembrane region" description="Helical" evidence="8">
    <location>
        <begin position="323"/>
        <end position="342"/>
    </location>
</feature>
<dbReference type="GO" id="GO:0005886">
    <property type="term" value="C:plasma membrane"/>
    <property type="evidence" value="ECO:0007669"/>
    <property type="project" value="UniProtKB-SubCell"/>
</dbReference>
<dbReference type="SUPFAM" id="SSF103473">
    <property type="entry name" value="MFS general substrate transporter"/>
    <property type="match status" value="1"/>
</dbReference>
<keyword evidence="2" id="KW-0813">Transport</keyword>
<evidence type="ECO:0000256" key="1">
    <source>
        <dbReference type="ARBA" id="ARBA00004651"/>
    </source>
</evidence>
<feature type="transmembrane region" description="Helical" evidence="8">
    <location>
        <begin position="515"/>
        <end position="535"/>
    </location>
</feature>
<dbReference type="PANTHER" id="PTHR23502">
    <property type="entry name" value="MAJOR FACILITATOR SUPERFAMILY"/>
    <property type="match status" value="1"/>
</dbReference>
<evidence type="ECO:0000256" key="7">
    <source>
        <dbReference type="SAM" id="MobiDB-lite"/>
    </source>
</evidence>
<reference evidence="9" key="1">
    <citation type="journal article" date="2020" name="Stud. Mycol.">
        <title>101 Dothideomycetes genomes: a test case for predicting lifestyles and emergence of pathogens.</title>
        <authorList>
            <person name="Haridas S."/>
            <person name="Albert R."/>
            <person name="Binder M."/>
            <person name="Bloem J."/>
            <person name="Labutti K."/>
            <person name="Salamov A."/>
            <person name="Andreopoulos B."/>
            <person name="Baker S."/>
            <person name="Barry K."/>
            <person name="Bills G."/>
            <person name="Bluhm B."/>
            <person name="Cannon C."/>
            <person name="Castanera R."/>
            <person name="Culley D."/>
            <person name="Daum C."/>
            <person name="Ezra D."/>
            <person name="Gonzalez J."/>
            <person name="Henrissat B."/>
            <person name="Kuo A."/>
            <person name="Liang C."/>
            <person name="Lipzen A."/>
            <person name="Lutzoni F."/>
            <person name="Magnuson J."/>
            <person name="Mondo S."/>
            <person name="Nolan M."/>
            <person name="Ohm R."/>
            <person name="Pangilinan J."/>
            <person name="Park H.-J."/>
            <person name="Ramirez L."/>
            <person name="Alfaro M."/>
            <person name="Sun H."/>
            <person name="Tritt A."/>
            <person name="Yoshinaga Y."/>
            <person name="Zwiers L.-H."/>
            <person name="Turgeon B."/>
            <person name="Goodwin S."/>
            <person name="Spatafora J."/>
            <person name="Crous P."/>
            <person name="Grigoriev I."/>
        </authorList>
    </citation>
    <scope>NUCLEOTIDE SEQUENCE</scope>
    <source>
        <strain evidence="9">CBS 262.69</strain>
    </source>
</reference>
<sequence>MGRKPSTKYPDATDIPSQAAPLSDGSTLRHRKPSHQPTDPAPEPWAPRRHNTLVEGIAEEPAPPVPLSWESERTKTPRRPLPFSSPQYEEHVDPEKGHHRLRRIAHFKSDSRDHSPHLHHSRRHPIARKWSTPRKRIVATVACINTGIIGFVVGIYAGMVPRIQFQLADQRHEVIRGNVLLYFGLAITTFLTWPLPLLHGRKPYILGALAIILPLQFPQAVIVSLFRTPKLRFFHLSVVICRFCTGLVLGFANVNCFTVLLDLFGASLQSSRPHQEIVVYNDIRRDGGGMGVWLGIWTWCFIGSIGVGFFCGAAIIGPLNPAWGFYVTIIVISCVIVINVIMPETRRSAHRRTVRLNIDSEEKLLETTIWGEAKLHVTGVSPRNWLQEVWAGLVLNQRMLRQQGFVILAVYVAWIYAMVVLVIILLGALLSRSYRLQPKFVGLGVFSISVGALLAVPLSKASLLSRDRKQGPRTDSMTFDREISWSSHLARRLIFMTLLPLAGAAYTVTSPGVSVHFMAPILFAGTVGFLSNLAIAECMGLVMETFDTSDLQPGVNSRHRLQSLAEDVRRRRTNYSSFPRVAAGVFMMQSLGFVFAACATEGGGSLTRNLGARLSTGVVAIILAILTVLLTLSLWRFRSIRVLPDHSLGTRVNTNEWTEQMQDPEWKPVVVGNPSGKMRRMSLLEMGSQSRWTEIRRLNKLLE</sequence>
<feature type="transmembrane region" description="Helical" evidence="8">
    <location>
        <begin position="205"/>
        <end position="227"/>
    </location>
</feature>
<feature type="region of interest" description="Disordered" evidence="7">
    <location>
        <begin position="1"/>
        <end position="96"/>
    </location>
</feature>